<dbReference type="NCBIfam" id="TIGR03167">
    <property type="entry name" value="tRNA_sel_U_synt"/>
    <property type="match status" value="1"/>
</dbReference>
<dbReference type="InterPro" id="IPR017582">
    <property type="entry name" value="SelU"/>
</dbReference>
<dbReference type="AlphaFoldDB" id="A0A951Q0D3"/>
<dbReference type="InterPro" id="IPR001763">
    <property type="entry name" value="Rhodanese-like_dom"/>
</dbReference>
<dbReference type="PROSITE" id="PS50206">
    <property type="entry name" value="RHODANESE_3"/>
    <property type="match status" value="1"/>
</dbReference>
<gene>
    <name evidence="3" type="primary">mnmH</name>
    <name evidence="3" type="ORF">KME32_15760</name>
</gene>
<accession>A0A951Q0D3</accession>
<evidence type="ECO:0000313" key="4">
    <source>
        <dbReference type="Proteomes" id="UP000715781"/>
    </source>
</evidence>
<dbReference type="Pfam" id="PF26341">
    <property type="entry name" value="AAA_SelU"/>
    <property type="match status" value="1"/>
</dbReference>
<dbReference type="Pfam" id="PF00581">
    <property type="entry name" value="Rhodanese"/>
    <property type="match status" value="1"/>
</dbReference>
<organism evidence="3 4">
    <name type="scientific">Mojavia pulchra JT2-VF2</name>
    <dbReference type="NCBI Taxonomy" id="287848"/>
    <lineage>
        <taxon>Bacteria</taxon>
        <taxon>Bacillati</taxon>
        <taxon>Cyanobacteriota</taxon>
        <taxon>Cyanophyceae</taxon>
        <taxon>Nostocales</taxon>
        <taxon>Nostocaceae</taxon>
    </lineage>
</organism>
<dbReference type="GO" id="GO:0004792">
    <property type="term" value="F:thiosulfate-cyanide sulfurtransferase activity"/>
    <property type="evidence" value="ECO:0007669"/>
    <property type="project" value="InterPro"/>
</dbReference>
<comment type="caution">
    <text evidence="3">The sequence shown here is derived from an EMBL/GenBank/DDBJ whole genome shotgun (WGS) entry which is preliminary data.</text>
</comment>
<dbReference type="InterPro" id="IPR058840">
    <property type="entry name" value="AAA_SelU"/>
</dbReference>
<dbReference type="SUPFAM" id="SSF52821">
    <property type="entry name" value="Rhodanese/Cell cycle control phosphatase"/>
    <property type="match status" value="1"/>
</dbReference>
<evidence type="ECO:0000313" key="3">
    <source>
        <dbReference type="EMBL" id="MBW4562573.1"/>
    </source>
</evidence>
<dbReference type="NCBIfam" id="NF008750">
    <property type="entry name" value="PRK11784.1-2"/>
    <property type="match status" value="1"/>
</dbReference>
<name>A0A951Q0D3_9NOST</name>
<keyword evidence="1" id="KW-0711">Selenium</keyword>
<dbReference type="CDD" id="cd01520">
    <property type="entry name" value="RHOD_YbbB"/>
    <property type="match status" value="1"/>
</dbReference>
<dbReference type="PANTHER" id="PTHR30401:SF0">
    <property type="entry name" value="TRNA 2-SELENOURIDINE SYNTHASE"/>
    <property type="match status" value="1"/>
</dbReference>
<reference evidence="3" key="1">
    <citation type="submission" date="2021-05" db="EMBL/GenBank/DDBJ databases">
        <authorList>
            <person name="Pietrasiak N."/>
            <person name="Ward R."/>
            <person name="Stajich J.E."/>
            <person name="Kurbessoian T."/>
        </authorList>
    </citation>
    <scope>NUCLEOTIDE SEQUENCE</scope>
    <source>
        <strain evidence="3">JT2-VF2</strain>
    </source>
</reference>
<dbReference type="EC" id="2.5.1.-" evidence="3"/>
<dbReference type="InterPro" id="IPR001307">
    <property type="entry name" value="Thiosulphate_STrfase_CS"/>
</dbReference>
<dbReference type="PROSITE" id="PS00380">
    <property type="entry name" value="RHODANESE_1"/>
    <property type="match status" value="1"/>
</dbReference>
<dbReference type="InterPro" id="IPR036873">
    <property type="entry name" value="Rhodanese-like_dom_sf"/>
</dbReference>
<keyword evidence="3" id="KW-0808">Transferase</keyword>
<dbReference type="PANTHER" id="PTHR30401">
    <property type="entry name" value="TRNA 2-SELENOURIDINE SYNTHASE"/>
    <property type="match status" value="1"/>
</dbReference>
<evidence type="ECO:0000259" key="2">
    <source>
        <dbReference type="PROSITE" id="PS50206"/>
    </source>
</evidence>
<dbReference type="SUPFAM" id="SSF52540">
    <property type="entry name" value="P-loop containing nucleoside triphosphate hydrolases"/>
    <property type="match status" value="1"/>
</dbReference>
<protein>
    <submittedName>
        <fullName evidence="3">tRNA 2-selenouridine(34) synthase MnmH</fullName>
        <ecNumber evidence="3">2.5.1.-</ecNumber>
    </submittedName>
</protein>
<dbReference type="GO" id="GO:0043828">
    <property type="term" value="F:tRNA 2-selenouridine synthase activity"/>
    <property type="evidence" value="ECO:0007669"/>
    <property type="project" value="InterPro"/>
</dbReference>
<evidence type="ECO:0000256" key="1">
    <source>
        <dbReference type="ARBA" id="ARBA00023266"/>
    </source>
</evidence>
<dbReference type="SMART" id="SM00450">
    <property type="entry name" value="RHOD"/>
    <property type="match status" value="1"/>
</dbReference>
<feature type="domain" description="Rhodanese" evidence="2">
    <location>
        <begin position="19"/>
        <end position="135"/>
    </location>
</feature>
<dbReference type="GO" id="GO:0002098">
    <property type="term" value="P:tRNA wobble uridine modification"/>
    <property type="evidence" value="ECO:0007669"/>
    <property type="project" value="InterPro"/>
</dbReference>
<dbReference type="Proteomes" id="UP000715781">
    <property type="component" value="Unassembled WGS sequence"/>
</dbReference>
<dbReference type="NCBIfam" id="NF008752">
    <property type="entry name" value="PRK11784.1-4"/>
    <property type="match status" value="1"/>
</dbReference>
<reference evidence="3" key="2">
    <citation type="journal article" date="2022" name="Microbiol. Resour. Announc.">
        <title>Metagenome Sequencing to Explore Phylogenomics of Terrestrial Cyanobacteria.</title>
        <authorList>
            <person name="Ward R.D."/>
            <person name="Stajich J.E."/>
            <person name="Johansen J.R."/>
            <person name="Huntemann M."/>
            <person name="Clum A."/>
            <person name="Foster B."/>
            <person name="Foster B."/>
            <person name="Roux S."/>
            <person name="Palaniappan K."/>
            <person name="Varghese N."/>
            <person name="Mukherjee S."/>
            <person name="Reddy T.B.K."/>
            <person name="Daum C."/>
            <person name="Copeland A."/>
            <person name="Chen I.A."/>
            <person name="Ivanova N.N."/>
            <person name="Kyrpides N.C."/>
            <person name="Shapiro N."/>
            <person name="Eloe-Fadrosh E.A."/>
            <person name="Pietrasiak N."/>
        </authorList>
    </citation>
    <scope>NUCLEOTIDE SEQUENCE</scope>
    <source>
        <strain evidence="3">JT2-VF2</strain>
    </source>
</reference>
<dbReference type="Gene3D" id="3.40.250.10">
    <property type="entry name" value="Rhodanese-like domain"/>
    <property type="match status" value="1"/>
</dbReference>
<sequence length="355" mass="40941">MPPSVTYTQQPWAETYSEIIDVRSPSEFAEDHIPGAINLPVLNDAERAEVGTIYKQVCPFTARKIGAALVSRNIYQHLSQHFAAKDKDYRPLIYCWRGGQRSGSMALVLAQIGWRVTVLEGGYKTYRAYVRQQLEHLPEKFTYQILCGLTGSGKTYILGKMRQRGAQVLDLESLANHRGSLLGEEWQGTLLPQPSQKYFESLLLEQLQKFNPHQPVWIESESTKIGQVYLPQSLWEKMKQASCVEIQLPIAARVQFLLQEYPHLTTYPEILKRKLEKLKSRCGWEKLSRWYQLIDAGNWETLVQDILDSYYDPTYSRSIKRYFSQSQRLLFLQNLSDSSIDRLLDSLLPNCVALK</sequence>
<dbReference type="EMBL" id="JAHHHN010000008">
    <property type="protein sequence ID" value="MBW4562573.1"/>
    <property type="molecule type" value="Genomic_DNA"/>
</dbReference>
<proteinExistence type="predicted"/>
<dbReference type="InterPro" id="IPR027417">
    <property type="entry name" value="P-loop_NTPase"/>
</dbReference>